<evidence type="ECO:0000313" key="1">
    <source>
        <dbReference type="EMBL" id="CAG8463405.1"/>
    </source>
</evidence>
<keyword evidence="2" id="KW-1185">Reference proteome</keyword>
<evidence type="ECO:0000313" key="2">
    <source>
        <dbReference type="Proteomes" id="UP000789342"/>
    </source>
</evidence>
<protein>
    <submittedName>
        <fullName evidence="1">9171_t:CDS:1</fullName>
    </submittedName>
</protein>
<dbReference type="EMBL" id="CAJVPV010000567">
    <property type="protein sequence ID" value="CAG8463405.1"/>
    <property type="molecule type" value="Genomic_DNA"/>
</dbReference>
<dbReference type="Pfam" id="PF10229">
    <property type="entry name" value="MMADHC"/>
    <property type="match status" value="1"/>
</dbReference>
<comment type="caution">
    <text evidence="1">The sequence shown here is derived from an EMBL/GenBank/DDBJ whole genome shotgun (WGS) entry which is preliminary data.</text>
</comment>
<organism evidence="1 2">
    <name type="scientific">Acaulospora morrowiae</name>
    <dbReference type="NCBI Taxonomy" id="94023"/>
    <lineage>
        <taxon>Eukaryota</taxon>
        <taxon>Fungi</taxon>
        <taxon>Fungi incertae sedis</taxon>
        <taxon>Mucoromycota</taxon>
        <taxon>Glomeromycotina</taxon>
        <taxon>Glomeromycetes</taxon>
        <taxon>Diversisporales</taxon>
        <taxon>Acaulosporaceae</taxon>
        <taxon>Acaulospora</taxon>
    </lineage>
</organism>
<dbReference type="Proteomes" id="UP000789342">
    <property type="component" value="Unassembled WGS sequence"/>
</dbReference>
<proteinExistence type="predicted"/>
<accession>A0A9N8VQQ9</accession>
<reference evidence="1" key="1">
    <citation type="submission" date="2021-06" db="EMBL/GenBank/DDBJ databases">
        <authorList>
            <person name="Kallberg Y."/>
            <person name="Tangrot J."/>
            <person name="Rosling A."/>
        </authorList>
    </citation>
    <scope>NUCLEOTIDE SEQUENCE</scope>
    <source>
        <strain evidence="1">CL551</strain>
    </source>
</reference>
<dbReference type="InterPro" id="IPR019362">
    <property type="entry name" value="MMADHC"/>
</dbReference>
<sequence>MSSRSQTLNAPTLVTVQNPESLKNFVLEYSIHAGSRRFNKDLVRIFPEIEDQIDRCLVIPVFLKCENEIVGIGSEIDKERDKKLIDFVEWGKLICQKLRDRGYWADLTDPCSGYPIFSNRGPSIYPDVQGAEHLLKYSIQNVGCCHILLHPRWGGKVYPGTLFTIAGVNDINQVISESVVDVNEHLSF</sequence>
<dbReference type="PANTHER" id="PTHR13192">
    <property type="entry name" value="MY011 PROTEIN"/>
    <property type="match status" value="1"/>
</dbReference>
<dbReference type="GO" id="GO:0009235">
    <property type="term" value="P:cobalamin metabolic process"/>
    <property type="evidence" value="ECO:0007669"/>
    <property type="project" value="InterPro"/>
</dbReference>
<dbReference type="AlphaFoldDB" id="A0A9N8VQQ9"/>
<dbReference type="PANTHER" id="PTHR13192:SF3">
    <property type="entry name" value="COBALAMIN TRAFFICKING PROTEIN CBLD"/>
    <property type="match status" value="1"/>
</dbReference>
<dbReference type="OrthoDB" id="10263782at2759"/>
<gene>
    <name evidence="1" type="ORF">AMORRO_LOCUS1511</name>
</gene>
<name>A0A9N8VQQ9_9GLOM</name>